<dbReference type="Proteomes" id="UP000734854">
    <property type="component" value="Unassembled WGS sequence"/>
</dbReference>
<evidence type="ECO:0000256" key="4">
    <source>
        <dbReference type="ARBA" id="ARBA00024208"/>
    </source>
</evidence>
<keyword evidence="2" id="KW-0539">Nucleus</keyword>
<feature type="coiled-coil region" evidence="5">
    <location>
        <begin position="594"/>
        <end position="714"/>
    </location>
</feature>
<evidence type="ECO:0000256" key="2">
    <source>
        <dbReference type="ARBA" id="ARBA00023242"/>
    </source>
</evidence>
<gene>
    <name evidence="7" type="ORF">ZIOFF_048903</name>
</gene>
<comment type="similarity">
    <text evidence="4">Belongs to the CRWN family.</text>
</comment>
<evidence type="ECO:0000256" key="5">
    <source>
        <dbReference type="SAM" id="Coils"/>
    </source>
</evidence>
<feature type="region of interest" description="Disordered" evidence="6">
    <location>
        <begin position="887"/>
        <end position="914"/>
    </location>
</feature>
<dbReference type="GO" id="GO:0006997">
    <property type="term" value="P:nucleus organization"/>
    <property type="evidence" value="ECO:0007669"/>
    <property type="project" value="InterPro"/>
</dbReference>
<name>A0A8J5G8E3_ZINOF</name>
<evidence type="ECO:0000313" key="7">
    <source>
        <dbReference type="EMBL" id="KAG6493900.1"/>
    </source>
</evidence>
<dbReference type="PANTHER" id="PTHR31908:SF2">
    <property type="entry name" value="PROTEIN CROWDED NUCLEI 4"/>
    <property type="match status" value="1"/>
</dbReference>
<feature type="coiled-coil region" evidence="5">
    <location>
        <begin position="131"/>
        <end position="207"/>
    </location>
</feature>
<keyword evidence="1 5" id="KW-0175">Coiled coil</keyword>
<dbReference type="PANTHER" id="PTHR31908">
    <property type="entry name" value="PROTEIN CROWDED NUCLEI 4"/>
    <property type="match status" value="1"/>
</dbReference>
<keyword evidence="8" id="KW-1185">Reference proteome</keyword>
<feature type="coiled-coil region" evidence="5">
    <location>
        <begin position="250"/>
        <end position="326"/>
    </location>
</feature>
<protein>
    <recommendedName>
        <fullName evidence="9">Nuclear matrix constituent protein 1-like protein</fullName>
    </recommendedName>
</protein>
<accession>A0A8J5G8E3</accession>
<feature type="region of interest" description="Disordered" evidence="6">
    <location>
        <begin position="1034"/>
        <end position="1110"/>
    </location>
</feature>
<dbReference type="AlphaFoldDB" id="A0A8J5G8E3"/>
<reference evidence="7 8" key="1">
    <citation type="submission" date="2020-08" db="EMBL/GenBank/DDBJ databases">
        <title>Plant Genome Project.</title>
        <authorList>
            <person name="Zhang R.-G."/>
        </authorList>
    </citation>
    <scope>NUCLEOTIDE SEQUENCE [LARGE SCALE GENOMIC DNA]</scope>
    <source>
        <tissue evidence="7">Rhizome</tissue>
    </source>
</reference>
<proteinExistence type="inferred from homology"/>
<organism evidence="7 8">
    <name type="scientific">Zingiber officinale</name>
    <name type="common">Ginger</name>
    <name type="synonym">Amomum zingiber</name>
    <dbReference type="NCBI Taxonomy" id="94328"/>
    <lineage>
        <taxon>Eukaryota</taxon>
        <taxon>Viridiplantae</taxon>
        <taxon>Streptophyta</taxon>
        <taxon>Embryophyta</taxon>
        <taxon>Tracheophyta</taxon>
        <taxon>Spermatophyta</taxon>
        <taxon>Magnoliopsida</taxon>
        <taxon>Liliopsida</taxon>
        <taxon>Zingiberales</taxon>
        <taxon>Zingiberaceae</taxon>
        <taxon>Zingiber</taxon>
    </lineage>
</organism>
<comment type="subcellular location">
    <subcellularLocation>
        <location evidence="3">Nucleus lamina</location>
    </subcellularLocation>
</comment>
<evidence type="ECO:0008006" key="9">
    <source>
        <dbReference type="Google" id="ProtNLM"/>
    </source>
</evidence>
<sequence>MTPASLTIDALRTPLGDDAIWKRLREAGLDEESVKKRDKAALIAYITKLETEIYDYQHHMGLLILERKELLSKHEQIKASSDSTDIIYKREEAKRLSALAEARKREKSLEKLLGIQKECVSNIERALHENLVESAERKVEYEHKIAEAQTKMEEAELKFDEAERKLLAAESLQAEATRARNSTLRTLDDIEAREDDLRRRHSTFKSECDAKENEMNLQRQALYESQKALYEQQERLLDSQKLLNQREEFIFERTKELNCLEKELEEAKANHEEEARSLKVEKSKFDLEVAAFATREEAIVKRETMLDKKERDLIVLQEKILCTEQDEIKRIQMEHEALLEKRKIELENEIEQRHLKLKNELEARQSALEAKGADLSIREIAIGEKEHAIVLLLSEFAEKQEDVANKLRLLEEKEKSLIFSQREAEVAIQKQQKERESILELKLGLEKTKSSLEDKKKEILLLEERLEITSIERNKLHVLEYELKGEIDSLRAQKLVLLIETERLKAEKEKFESDWELMEEKTQDLKKEAARLEEESKAVARYLKKEKENIKLEKDSLHNKFKRDSEHLSSEREEFIQEMDRQHSDWFTKVQHERDELVRDINFQRKELENSIKKKKEEIEAHLREREEAFEQEKTKELQYISSQKELIAKQLEHVALEMQKLNTERAEIAQDRDQRENDWAEMKKFTEALDGQCQKLQKQRQLLHADREEIDQKIQHLKYLENLHIESENRALSDVVQIDKCKTPVLKKHQSNDASLGEIITNDYCTKKLGSQSTLTTSISPDTKSWIRRCTEVIFKYSFDKDSDTEKVENELKEKFRDFGSTEVGLRLNKNVIADKQTNAPKVGNLQDLSVIPKKTSSNEHDKLYGAEIEQVRYSLDGQNQMPDEKPVFDAHSPSVVGTSSRRSHGHFENSVQKSRILNRVNSWLLGQKRPNSMLSDNHADIPSEEILKSQKRARQNGNSGTDGNSSNCVEPHPEGEEFVSVLHKHKSGLEETLHAVFKDREPQTKMESKFGIVKNGASCKFEHSSLAGDVTVLPGQDANKTNAYKKDSSEEHSEEVIVPPSDHVVKDNGKLKMQEKLNQDADESEDEDEDDNETPSSVKQKLWNFLVT</sequence>
<evidence type="ECO:0000256" key="1">
    <source>
        <dbReference type="ARBA" id="ARBA00023054"/>
    </source>
</evidence>
<feature type="compositionally biased region" description="Basic and acidic residues" evidence="6">
    <location>
        <begin position="1046"/>
        <end position="1057"/>
    </location>
</feature>
<dbReference type="InterPro" id="IPR040418">
    <property type="entry name" value="CRWN"/>
</dbReference>
<dbReference type="EMBL" id="JACMSC010000013">
    <property type="protein sequence ID" value="KAG6493900.1"/>
    <property type="molecule type" value="Genomic_DNA"/>
</dbReference>
<feature type="region of interest" description="Disordered" evidence="6">
    <location>
        <begin position="951"/>
        <end position="975"/>
    </location>
</feature>
<feature type="compositionally biased region" description="Basic and acidic residues" evidence="6">
    <location>
        <begin position="1065"/>
        <end position="1081"/>
    </location>
</feature>
<dbReference type="GO" id="GO:0005652">
    <property type="term" value="C:nuclear lamina"/>
    <property type="evidence" value="ECO:0007669"/>
    <property type="project" value="UniProtKB-SubCell"/>
</dbReference>
<feature type="compositionally biased region" description="Low complexity" evidence="6">
    <location>
        <begin position="958"/>
        <end position="969"/>
    </location>
</feature>
<feature type="coiled-coil region" evidence="5">
    <location>
        <begin position="445"/>
        <end position="472"/>
    </location>
</feature>
<comment type="caution">
    <text evidence="7">The sequence shown here is derived from an EMBL/GenBank/DDBJ whole genome shotgun (WGS) entry which is preliminary data.</text>
</comment>
<feature type="coiled-coil region" evidence="5">
    <location>
        <begin position="501"/>
        <end position="560"/>
    </location>
</feature>
<evidence type="ECO:0000256" key="6">
    <source>
        <dbReference type="SAM" id="MobiDB-lite"/>
    </source>
</evidence>
<feature type="compositionally biased region" description="Acidic residues" evidence="6">
    <location>
        <begin position="1082"/>
        <end position="1095"/>
    </location>
</feature>
<evidence type="ECO:0000256" key="3">
    <source>
        <dbReference type="ARBA" id="ARBA00024186"/>
    </source>
</evidence>
<evidence type="ECO:0000313" key="8">
    <source>
        <dbReference type="Proteomes" id="UP000734854"/>
    </source>
</evidence>